<dbReference type="SMART" id="SM00382">
    <property type="entry name" value="AAA"/>
    <property type="match status" value="1"/>
</dbReference>
<dbReference type="Gene3D" id="1.10.10.60">
    <property type="entry name" value="Homeodomain-like"/>
    <property type="match status" value="1"/>
</dbReference>
<keyword evidence="6" id="KW-0804">Transcription</keyword>
<dbReference type="RefSeq" id="WP_081561912.1">
    <property type="nucleotide sequence ID" value="NZ_CP017603.1"/>
</dbReference>
<evidence type="ECO:0000256" key="4">
    <source>
        <dbReference type="ARBA" id="ARBA00023015"/>
    </source>
</evidence>
<evidence type="ECO:0000256" key="7">
    <source>
        <dbReference type="ARBA" id="ARBA00029500"/>
    </source>
</evidence>
<dbReference type="InterPro" id="IPR035965">
    <property type="entry name" value="PAS-like_dom_sf"/>
</dbReference>
<dbReference type="InterPro" id="IPR009057">
    <property type="entry name" value="Homeodomain-like_sf"/>
</dbReference>
<dbReference type="Pfam" id="PF00989">
    <property type="entry name" value="PAS"/>
    <property type="match status" value="1"/>
</dbReference>
<dbReference type="AlphaFoldDB" id="A0AAC9WF65"/>
<evidence type="ECO:0000256" key="3">
    <source>
        <dbReference type="ARBA" id="ARBA00022840"/>
    </source>
</evidence>
<dbReference type="Proteomes" id="UP000192478">
    <property type="component" value="Chromosome"/>
</dbReference>
<gene>
    <name evidence="10" type="primary">zraR_2</name>
    <name evidence="10" type="ORF">CLFO_06610</name>
</gene>
<dbReference type="GO" id="GO:0006355">
    <property type="term" value="P:regulation of DNA-templated transcription"/>
    <property type="evidence" value="ECO:0007669"/>
    <property type="project" value="InterPro"/>
</dbReference>
<dbReference type="InterPro" id="IPR025943">
    <property type="entry name" value="Sigma_54_int_dom_ATP-bd_2"/>
</dbReference>
<dbReference type="InterPro" id="IPR030828">
    <property type="entry name" value="HTH_TyrR"/>
</dbReference>
<evidence type="ECO:0000259" key="9">
    <source>
        <dbReference type="PROSITE" id="PS50112"/>
    </source>
</evidence>
<dbReference type="Pfam" id="PF00158">
    <property type="entry name" value="Sigma54_activat"/>
    <property type="match status" value="1"/>
</dbReference>
<keyword evidence="4" id="KW-0805">Transcription regulation</keyword>
<dbReference type="FunFam" id="3.40.50.300:FF:000006">
    <property type="entry name" value="DNA-binding transcriptional regulator NtrC"/>
    <property type="match status" value="1"/>
</dbReference>
<dbReference type="PANTHER" id="PTHR32071:SF57">
    <property type="entry name" value="C4-DICARBOXYLATE TRANSPORT TRANSCRIPTIONAL REGULATORY PROTEIN DCTD"/>
    <property type="match status" value="1"/>
</dbReference>
<dbReference type="GO" id="GO:0005524">
    <property type="term" value="F:ATP binding"/>
    <property type="evidence" value="ECO:0007669"/>
    <property type="project" value="UniProtKB-KW"/>
</dbReference>
<dbReference type="Gene3D" id="3.30.450.20">
    <property type="entry name" value="PAS domain"/>
    <property type="match status" value="1"/>
</dbReference>
<dbReference type="NCBIfam" id="TIGR00229">
    <property type="entry name" value="sensory_box"/>
    <property type="match status" value="1"/>
</dbReference>
<keyword evidence="1" id="KW-0547">Nucleotide-binding</keyword>
<keyword evidence="5" id="KW-0238">DNA-binding</keyword>
<dbReference type="InterPro" id="IPR003593">
    <property type="entry name" value="AAA+_ATPase"/>
</dbReference>
<dbReference type="PROSITE" id="PS00676">
    <property type="entry name" value="SIGMA54_INTERACT_2"/>
    <property type="match status" value="1"/>
</dbReference>
<keyword evidence="3" id="KW-0067">ATP-binding</keyword>
<evidence type="ECO:0000256" key="6">
    <source>
        <dbReference type="ARBA" id="ARBA00023163"/>
    </source>
</evidence>
<dbReference type="GO" id="GO:0003677">
    <property type="term" value="F:DNA binding"/>
    <property type="evidence" value="ECO:0007669"/>
    <property type="project" value="UniProtKB-KW"/>
</dbReference>
<dbReference type="InterPro" id="IPR058031">
    <property type="entry name" value="AAA_lid_NorR"/>
</dbReference>
<evidence type="ECO:0000256" key="1">
    <source>
        <dbReference type="ARBA" id="ARBA00022741"/>
    </source>
</evidence>
<dbReference type="CDD" id="cd00009">
    <property type="entry name" value="AAA"/>
    <property type="match status" value="1"/>
</dbReference>
<dbReference type="SUPFAM" id="SSF55785">
    <property type="entry name" value="PYP-like sensor domain (PAS domain)"/>
    <property type="match status" value="1"/>
</dbReference>
<evidence type="ECO:0000256" key="2">
    <source>
        <dbReference type="ARBA" id="ARBA00022797"/>
    </source>
</evidence>
<dbReference type="SMART" id="SM00091">
    <property type="entry name" value="PAS"/>
    <property type="match status" value="1"/>
</dbReference>
<dbReference type="InterPro" id="IPR025662">
    <property type="entry name" value="Sigma_54_int_dom_ATP-bd_1"/>
</dbReference>
<dbReference type="InterPro" id="IPR013767">
    <property type="entry name" value="PAS_fold"/>
</dbReference>
<evidence type="ECO:0000256" key="5">
    <source>
        <dbReference type="ARBA" id="ARBA00023125"/>
    </source>
</evidence>
<proteinExistence type="predicted"/>
<dbReference type="PROSITE" id="PS00675">
    <property type="entry name" value="SIGMA54_INTERACT_1"/>
    <property type="match status" value="1"/>
</dbReference>
<dbReference type="EMBL" id="CP020559">
    <property type="protein sequence ID" value="ARE86339.1"/>
    <property type="molecule type" value="Genomic_DNA"/>
</dbReference>
<dbReference type="PROSITE" id="PS50045">
    <property type="entry name" value="SIGMA54_INTERACT_4"/>
    <property type="match status" value="1"/>
</dbReference>
<dbReference type="InterPro" id="IPR027417">
    <property type="entry name" value="P-loop_NTPase"/>
</dbReference>
<dbReference type="CDD" id="cd00130">
    <property type="entry name" value="PAS"/>
    <property type="match status" value="1"/>
</dbReference>
<dbReference type="Gene3D" id="3.40.50.300">
    <property type="entry name" value="P-loop containing nucleotide triphosphate hydrolases"/>
    <property type="match status" value="1"/>
</dbReference>
<reference evidence="10 11" key="1">
    <citation type="submission" date="2017-03" db="EMBL/GenBank/DDBJ databases">
        <title>Complete sequence of Clostridium formicaceticum DSM 92.</title>
        <authorList>
            <person name="Poehlein A."/>
            <person name="Karl M."/>
            <person name="Bengelsdorf F.R."/>
            <person name="Duerre P."/>
            <person name="Daniel R."/>
        </authorList>
    </citation>
    <scope>NUCLEOTIDE SEQUENCE [LARGE SCALE GENOMIC DNA]</scope>
    <source>
        <strain evidence="10 11">DSM 92</strain>
    </source>
</reference>
<protein>
    <recommendedName>
        <fullName evidence="7">HTH-type transcriptional regulatory protein TyrR</fullName>
    </recommendedName>
</protein>
<sequence length="463" mass="52453">MKTATVTNIHKNIKNKGTLPIDFHYEDVLEYMSEGVLVIDASGKVVYSNSAYSKIFGINNIAILGKSIFCVKHDDALIKSFKEQKSIEGSIVFPNVKIYTSPLYFDNKYKGIMAIYREEKTTNDKEKVVQLETSNTKKIVLNDCFKRIIAKSNGMKKVLWTAQKASKVSSTVLIRGESGTGKELVAKAIHDSSSRKDKPFIKVNCGAIPSNLLESELFGHEQGAFTGAIKRKIGKFEQADGGTIFLDEIGDMPLEMQVKLLRVIQEKELERVGGIETISCDVRILSATHHNLERRIEQQQFRKDLYYRLNVISINLPPLRERREDITLLCSYLTDKINKKNGGHIVKLSKDVEKAFYHYDWPGNVRELENLIEGLVALAEEEVIDLEEIPSHISNVYQRIYSCEESSLIHITEENKIPTLEEYEREIIKMALERFGSFNAAGKALGVTHKTIAAKARKYNIID</sequence>
<evidence type="ECO:0000313" key="11">
    <source>
        <dbReference type="Proteomes" id="UP000192478"/>
    </source>
</evidence>
<dbReference type="PANTHER" id="PTHR32071">
    <property type="entry name" value="TRANSCRIPTIONAL REGULATORY PROTEIN"/>
    <property type="match status" value="1"/>
</dbReference>
<dbReference type="InterPro" id="IPR002078">
    <property type="entry name" value="Sigma_54_int"/>
</dbReference>
<dbReference type="PROSITE" id="PS50112">
    <property type="entry name" value="PAS"/>
    <property type="match status" value="1"/>
</dbReference>
<feature type="domain" description="PAS" evidence="9">
    <location>
        <begin position="21"/>
        <end position="69"/>
    </location>
</feature>
<evidence type="ECO:0000313" key="10">
    <source>
        <dbReference type="EMBL" id="ARE86339.1"/>
    </source>
</evidence>
<keyword evidence="2" id="KW-0058">Aromatic hydrocarbons catabolism</keyword>
<dbReference type="PROSITE" id="PS00688">
    <property type="entry name" value="SIGMA54_INTERACT_3"/>
    <property type="match status" value="1"/>
</dbReference>
<dbReference type="InterPro" id="IPR025944">
    <property type="entry name" value="Sigma_54_int_dom_CS"/>
</dbReference>
<dbReference type="Pfam" id="PF18024">
    <property type="entry name" value="HTH_50"/>
    <property type="match status" value="1"/>
</dbReference>
<accession>A0AAC9WF65</accession>
<dbReference type="SUPFAM" id="SSF52540">
    <property type="entry name" value="P-loop containing nucleoside triphosphate hydrolases"/>
    <property type="match status" value="1"/>
</dbReference>
<dbReference type="SUPFAM" id="SSF46689">
    <property type="entry name" value="Homeodomain-like"/>
    <property type="match status" value="1"/>
</dbReference>
<name>A0AAC9WF65_9CLOT</name>
<feature type="domain" description="Sigma-54 factor interaction" evidence="8">
    <location>
        <begin position="148"/>
        <end position="377"/>
    </location>
</feature>
<organism evidence="10 11">
    <name type="scientific">Clostridium formicaceticum</name>
    <dbReference type="NCBI Taxonomy" id="1497"/>
    <lineage>
        <taxon>Bacteria</taxon>
        <taxon>Bacillati</taxon>
        <taxon>Bacillota</taxon>
        <taxon>Clostridia</taxon>
        <taxon>Eubacteriales</taxon>
        <taxon>Clostridiaceae</taxon>
        <taxon>Clostridium</taxon>
    </lineage>
</organism>
<dbReference type="InterPro" id="IPR000014">
    <property type="entry name" value="PAS"/>
</dbReference>
<evidence type="ECO:0000259" key="8">
    <source>
        <dbReference type="PROSITE" id="PS50045"/>
    </source>
</evidence>
<dbReference type="Pfam" id="PF25601">
    <property type="entry name" value="AAA_lid_14"/>
    <property type="match status" value="1"/>
</dbReference>
<dbReference type="Gene3D" id="1.10.8.60">
    <property type="match status" value="1"/>
</dbReference>